<dbReference type="AlphaFoldDB" id="A0A075B4D6"/>
<gene>
    <name evidence="1" type="ORF">O9G_006393</name>
</gene>
<name>A0A075B4D6_ROZAC</name>
<evidence type="ECO:0000313" key="1">
    <source>
        <dbReference type="EMBL" id="EPZ36072.1"/>
    </source>
</evidence>
<dbReference type="OrthoDB" id="425681at2759"/>
<dbReference type="EMBL" id="KE560666">
    <property type="protein sequence ID" value="EPZ36072.1"/>
    <property type="molecule type" value="Genomic_DNA"/>
</dbReference>
<evidence type="ECO:0008006" key="3">
    <source>
        <dbReference type="Google" id="ProtNLM"/>
    </source>
</evidence>
<protein>
    <recommendedName>
        <fullName evidence="3">Reverse transcriptase domain-containing protein</fullName>
    </recommendedName>
</protein>
<proteinExistence type="predicted"/>
<organism evidence="1 2">
    <name type="scientific">Rozella allomycis (strain CSF55)</name>
    <dbReference type="NCBI Taxonomy" id="988480"/>
    <lineage>
        <taxon>Eukaryota</taxon>
        <taxon>Fungi</taxon>
        <taxon>Fungi incertae sedis</taxon>
        <taxon>Cryptomycota</taxon>
        <taxon>Cryptomycota incertae sedis</taxon>
        <taxon>Rozella</taxon>
    </lineage>
</organism>
<sequence>MDVAKAFDTVPPEAIRESLKRLKLPNQFVQLILGLEANRTVMIESYYGYTAAFTV</sequence>
<keyword evidence="2" id="KW-1185">Reference proteome</keyword>
<reference evidence="1 2" key="1">
    <citation type="journal article" date="2013" name="Curr. Biol.">
        <title>Shared signatures of parasitism and phylogenomics unite Cryptomycota and microsporidia.</title>
        <authorList>
            <person name="James T.Y."/>
            <person name="Pelin A."/>
            <person name="Bonen L."/>
            <person name="Ahrendt S."/>
            <person name="Sain D."/>
            <person name="Corradi N."/>
            <person name="Stajich J.E."/>
        </authorList>
    </citation>
    <scope>NUCLEOTIDE SEQUENCE [LARGE SCALE GENOMIC DNA]</scope>
    <source>
        <strain evidence="1 2">CSF55</strain>
    </source>
</reference>
<accession>A0A075B4D6</accession>
<dbReference type="Proteomes" id="UP000030755">
    <property type="component" value="Unassembled WGS sequence"/>
</dbReference>
<dbReference type="HOGENOM" id="CLU_3033647_0_0_1"/>
<evidence type="ECO:0000313" key="2">
    <source>
        <dbReference type="Proteomes" id="UP000030755"/>
    </source>
</evidence>